<dbReference type="EMBL" id="ASHM01084489">
    <property type="protein sequence ID" value="PNX61125.1"/>
    <property type="molecule type" value="Genomic_DNA"/>
</dbReference>
<reference evidence="1 2" key="1">
    <citation type="journal article" date="2014" name="Am. J. Bot.">
        <title>Genome assembly and annotation for red clover (Trifolium pratense; Fabaceae).</title>
        <authorList>
            <person name="Istvanek J."/>
            <person name="Jaros M."/>
            <person name="Krenek A."/>
            <person name="Repkova J."/>
        </authorList>
    </citation>
    <scope>NUCLEOTIDE SEQUENCE [LARGE SCALE GENOMIC DNA]</scope>
    <source>
        <strain evidence="2">cv. Tatra</strain>
        <tissue evidence="1">Young leaves</tissue>
    </source>
</reference>
<dbReference type="Gene3D" id="1.10.8.430">
    <property type="entry name" value="Helical domain of apoptotic protease-activating factors"/>
    <property type="match status" value="1"/>
</dbReference>
<protein>
    <submittedName>
        <fullName evidence="1">Putative NBS-LRR resistance protein</fullName>
    </submittedName>
</protein>
<gene>
    <name evidence="1" type="ORF">L195_g052293</name>
</gene>
<dbReference type="InterPro" id="IPR027417">
    <property type="entry name" value="P-loop_NTPase"/>
</dbReference>
<evidence type="ECO:0000313" key="2">
    <source>
        <dbReference type="Proteomes" id="UP000236291"/>
    </source>
</evidence>
<dbReference type="STRING" id="57577.A0A2K3K4A6"/>
<evidence type="ECO:0000313" key="1">
    <source>
        <dbReference type="EMBL" id="PNX61125.1"/>
    </source>
</evidence>
<comment type="caution">
    <text evidence="1">The sequence shown here is derived from an EMBL/GenBank/DDBJ whole genome shotgun (WGS) entry which is preliminary data.</text>
</comment>
<accession>A0A2K3K4A6</accession>
<dbReference type="SUPFAM" id="SSF52540">
    <property type="entry name" value="P-loop containing nucleoside triphosphate hydrolases"/>
    <property type="match status" value="1"/>
</dbReference>
<reference evidence="1 2" key="2">
    <citation type="journal article" date="2017" name="Front. Plant Sci.">
        <title>Gene Classification and Mining of Molecular Markers Useful in Red Clover (Trifolium pratense) Breeding.</title>
        <authorList>
            <person name="Istvanek J."/>
            <person name="Dluhosova J."/>
            <person name="Dluhos P."/>
            <person name="Patkova L."/>
            <person name="Nedelnik J."/>
            <person name="Repkova J."/>
        </authorList>
    </citation>
    <scope>NUCLEOTIDE SEQUENCE [LARGE SCALE GENOMIC DNA]</scope>
    <source>
        <strain evidence="2">cv. Tatra</strain>
        <tissue evidence="1">Young leaves</tissue>
    </source>
</reference>
<sequence length="139" mass="16127">PKVNGIKVIVTSRLEHVCHQMDCQPNVMIGMFPLSRYNEGEYDYADEDEYDVDEGWDLFMINLGHDGTPRILPYEIEKVARCIVKRFEGLPLGIKVMARTMKGINDIHRWKHAFNKLNKVETGQELEEEVFKVFGRNIG</sequence>
<dbReference type="InterPro" id="IPR042197">
    <property type="entry name" value="Apaf_helical"/>
</dbReference>
<feature type="non-terminal residue" evidence="1">
    <location>
        <position position="1"/>
    </location>
</feature>
<organism evidence="1 2">
    <name type="scientific">Trifolium pratense</name>
    <name type="common">Red clover</name>
    <dbReference type="NCBI Taxonomy" id="57577"/>
    <lineage>
        <taxon>Eukaryota</taxon>
        <taxon>Viridiplantae</taxon>
        <taxon>Streptophyta</taxon>
        <taxon>Embryophyta</taxon>
        <taxon>Tracheophyta</taxon>
        <taxon>Spermatophyta</taxon>
        <taxon>Magnoliopsida</taxon>
        <taxon>eudicotyledons</taxon>
        <taxon>Gunneridae</taxon>
        <taxon>Pentapetalae</taxon>
        <taxon>rosids</taxon>
        <taxon>fabids</taxon>
        <taxon>Fabales</taxon>
        <taxon>Fabaceae</taxon>
        <taxon>Papilionoideae</taxon>
        <taxon>50 kb inversion clade</taxon>
        <taxon>NPAAA clade</taxon>
        <taxon>Hologalegina</taxon>
        <taxon>IRL clade</taxon>
        <taxon>Trifolieae</taxon>
        <taxon>Trifolium</taxon>
    </lineage>
</organism>
<dbReference type="AlphaFoldDB" id="A0A2K3K4A6"/>
<proteinExistence type="predicted"/>
<dbReference type="GO" id="GO:0043531">
    <property type="term" value="F:ADP binding"/>
    <property type="evidence" value="ECO:0007669"/>
    <property type="project" value="InterPro"/>
</dbReference>
<dbReference type="ExpressionAtlas" id="A0A2K3K4A6">
    <property type="expression patterns" value="baseline"/>
</dbReference>
<name>A0A2K3K4A6_TRIPR</name>
<dbReference type="Proteomes" id="UP000236291">
    <property type="component" value="Unassembled WGS sequence"/>
</dbReference>